<reference evidence="1 2" key="1">
    <citation type="journal article" date="2010" name="J. Bacteriol.">
        <title>Genome sequence of Fulvimarina pelagi HTCC2506T, a Mn(II)-oxidizing alphaproteobacterium possessing an aerobic anoxygenic photosynthetic gene cluster and Xanthorhodopsin.</title>
        <authorList>
            <person name="Kang I."/>
            <person name="Oh H.M."/>
            <person name="Lim S.I."/>
            <person name="Ferriera S."/>
            <person name="Giovannoni S.J."/>
            <person name="Cho J.C."/>
        </authorList>
    </citation>
    <scope>NUCLEOTIDE SEQUENCE [LARGE SCALE GENOMIC DNA]</scope>
    <source>
        <strain evidence="1 2">HTCC2506</strain>
    </source>
</reference>
<organism evidence="1 2">
    <name type="scientific">Fulvimarina pelagi HTCC2506</name>
    <dbReference type="NCBI Taxonomy" id="314231"/>
    <lineage>
        <taxon>Bacteria</taxon>
        <taxon>Pseudomonadati</taxon>
        <taxon>Pseudomonadota</taxon>
        <taxon>Alphaproteobacteria</taxon>
        <taxon>Hyphomicrobiales</taxon>
        <taxon>Aurantimonadaceae</taxon>
        <taxon>Fulvimarina</taxon>
    </lineage>
</organism>
<dbReference type="EMBL" id="AATP01000001">
    <property type="protein sequence ID" value="EAU42775.1"/>
    <property type="molecule type" value="Genomic_DNA"/>
</dbReference>
<dbReference type="Proteomes" id="UP000004310">
    <property type="component" value="Unassembled WGS sequence"/>
</dbReference>
<dbReference type="HOGENOM" id="CLU_3061830_0_0_5"/>
<dbReference type="AlphaFoldDB" id="Q0G6D9"/>
<comment type="caution">
    <text evidence="1">The sequence shown here is derived from an EMBL/GenBank/DDBJ whole genome shotgun (WGS) entry which is preliminary data.</text>
</comment>
<sequence>MYRSKAADCCNRNLRNLDVNVDGTRMVRSASDHAFTPTRGRASKLIFEARSAN</sequence>
<accession>Q0G6D9</accession>
<evidence type="ECO:0000313" key="1">
    <source>
        <dbReference type="EMBL" id="EAU42775.1"/>
    </source>
</evidence>
<gene>
    <name evidence="1" type="ORF">FP2506_08036</name>
</gene>
<name>Q0G6D9_9HYPH</name>
<protein>
    <submittedName>
        <fullName evidence="1">Uncharacterized protein</fullName>
    </submittedName>
</protein>
<proteinExistence type="predicted"/>
<evidence type="ECO:0000313" key="2">
    <source>
        <dbReference type="Proteomes" id="UP000004310"/>
    </source>
</evidence>
<keyword evidence="2" id="KW-1185">Reference proteome</keyword>